<dbReference type="PANTHER" id="PTHR21327:SF18">
    <property type="entry name" value="3,4-DIHYDROXY-2-BUTANONE 4-PHOSPHATE SYNTHASE"/>
    <property type="match status" value="1"/>
</dbReference>
<keyword evidence="4" id="KW-0686">Riboflavin biosynthesis</keyword>
<evidence type="ECO:0000256" key="2">
    <source>
        <dbReference type="ARBA" id="ARBA00004904"/>
    </source>
</evidence>
<protein>
    <recommendedName>
        <fullName evidence="3">3,4-dihydroxy-2-butanone-4-phosphate synthase</fullName>
        <ecNumber evidence="3">4.1.99.12</ecNumber>
    </recommendedName>
</protein>
<dbReference type="GO" id="GO:0005829">
    <property type="term" value="C:cytosol"/>
    <property type="evidence" value="ECO:0007669"/>
    <property type="project" value="TreeGrafter"/>
</dbReference>
<dbReference type="PANTHER" id="PTHR21327">
    <property type="entry name" value="GTP CYCLOHYDROLASE II-RELATED"/>
    <property type="match status" value="1"/>
</dbReference>
<evidence type="ECO:0000256" key="4">
    <source>
        <dbReference type="ARBA" id="ARBA00022619"/>
    </source>
</evidence>
<keyword evidence="7" id="KW-1185">Reference proteome</keyword>
<dbReference type="AlphaFoldDB" id="A0A9Y2JPP4"/>
<dbReference type="Proteomes" id="UP001239397">
    <property type="component" value="Chromosome"/>
</dbReference>
<proteinExistence type="predicted"/>
<evidence type="ECO:0000256" key="5">
    <source>
        <dbReference type="ARBA" id="ARBA00022723"/>
    </source>
</evidence>
<name>A0A9Y2JPP4_9PSEU</name>
<dbReference type="KEGG" id="amog:QRX60_45005"/>
<keyword evidence="5" id="KW-0479">Metal-binding</keyword>
<evidence type="ECO:0000313" key="6">
    <source>
        <dbReference type="EMBL" id="WIY01122.1"/>
    </source>
</evidence>
<dbReference type="GO" id="GO:0003935">
    <property type="term" value="F:GTP cyclohydrolase II activity"/>
    <property type="evidence" value="ECO:0007669"/>
    <property type="project" value="TreeGrafter"/>
</dbReference>
<sequence>MAAATEPGPDDTVRAAFATGRPAVLPDEHGALLALPAQSATPALLHFAIRHSSGLVHAAAPSAWLDRLRIPDQPVLAADHSGLSFTVAVDAAAGVGTGISARDRASTMRVIADPRAVPADLIRPGHVLPIRCADEGFLARPRVWERAVDLVASAGHSPVAMVCRLVDDEGQPLVGVPATRFAVEHGLPMLRRPSIRRPARS</sequence>
<dbReference type="GO" id="GO:0008686">
    <property type="term" value="F:3,4-dihydroxy-2-butanone-4-phosphate synthase activity"/>
    <property type="evidence" value="ECO:0007669"/>
    <property type="project" value="UniProtKB-EC"/>
</dbReference>
<dbReference type="Gene3D" id="3.90.870.10">
    <property type="entry name" value="DHBP synthase"/>
    <property type="match status" value="1"/>
</dbReference>
<dbReference type="InterPro" id="IPR000422">
    <property type="entry name" value="DHBP_synthase_RibB"/>
</dbReference>
<reference evidence="6 7" key="1">
    <citation type="submission" date="2023-06" db="EMBL/GenBank/DDBJ databases">
        <authorList>
            <person name="Oyuntsetseg B."/>
            <person name="Kim S.B."/>
        </authorList>
    </citation>
    <scope>NUCLEOTIDE SEQUENCE [LARGE SCALE GENOMIC DNA]</scope>
    <source>
        <strain evidence="6 7">4-36</strain>
    </source>
</reference>
<comment type="function">
    <text evidence="1">Catalyzes the conversion of D-ribulose 5-phosphate to formate and 3,4-dihydroxy-2-butanone 4-phosphate.</text>
</comment>
<dbReference type="EC" id="4.1.99.12" evidence="3"/>
<evidence type="ECO:0000256" key="3">
    <source>
        <dbReference type="ARBA" id="ARBA00012153"/>
    </source>
</evidence>
<accession>A0A9Y2JPP4</accession>
<dbReference type="RefSeq" id="WP_285997582.1">
    <property type="nucleotide sequence ID" value="NZ_CP127295.1"/>
</dbReference>
<keyword evidence="6" id="KW-0456">Lyase</keyword>
<dbReference type="GO" id="GO:0009231">
    <property type="term" value="P:riboflavin biosynthetic process"/>
    <property type="evidence" value="ECO:0007669"/>
    <property type="project" value="UniProtKB-KW"/>
</dbReference>
<dbReference type="EMBL" id="CP127295">
    <property type="protein sequence ID" value="WIY01122.1"/>
    <property type="molecule type" value="Genomic_DNA"/>
</dbReference>
<comment type="pathway">
    <text evidence="2">Cofactor biosynthesis; riboflavin biosynthesis; 2-hydroxy-3-oxobutyl phosphate from D-ribulose 5-phosphate: step 1/1.</text>
</comment>
<dbReference type="Pfam" id="PF00926">
    <property type="entry name" value="DHBP_synthase"/>
    <property type="match status" value="1"/>
</dbReference>
<organism evidence="6 7">
    <name type="scientific">Amycolatopsis mongoliensis</name>
    <dbReference type="NCBI Taxonomy" id="715475"/>
    <lineage>
        <taxon>Bacteria</taxon>
        <taxon>Bacillati</taxon>
        <taxon>Actinomycetota</taxon>
        <taxon>Actinomycetes</taxon>
        <taxon>Pseudonocardiales</taxon>
        <taxon>Pseudonocardiaceae</taxon>
        <taxon>Amycolatopsis</taxon>
    </lineage>
</organism>
<evidence type="ECO:0000256" key="1">
    <source>
        <dbReference type="ARBA" id="ARBA00002284"/>
    </source>
</evidence>
<dbReference type="SUPFAM" id="SSF55821">
    <property type="entry name" value="YrdC/RibB"/>
    <property type="match status" value="1"/>
</dbReference>
<dbReference type="InterPro" id="IPR017945">
    <property type="entry name" value="DHBP_synth_RibB-like_a/b_dom"/>
</dbReference>
<dbReference type="GO" id="GO:0046872">
    <property type="term" value="F:metal ion binding"/>
    <property type="evidence" value="ECO:0007669"/>
    <property type="project" value="UniProtKB-KW"/>
</dbReference>
<evidence type="ECO:0000313" key="7">
    <source>
        <dbReference type="Proteomes" id="UP001239397"/>
    </source>
</evidence>
<gene>
    <name evidence="6" type="ORF">QRX60_45005</name>
</gene>